<protein>
    <submittedName>
        <fullName evidence="1">Uncharacterized protein</fullName>
    </submittedName>
</protein>
<proteinExistence type="predicted"/>
<gene>
    <name evidence="1" type="ORF">TR69_WS6001000007</name>
</gene>
<organism evidence="1 2">
    <name type="scientific">candidate division WS6 bacterium OLB20</name>
    <dbReference type="NCBI Taxonomy" id="1617426"/>
    <lineage>
        <taxon>Bacteria</taxon>
        <taxon>Candidatus Dojkabacteria</taxon>
    </lineage>
</organism>
<evidence type="ECO:0000313" key="1">
    <source>
        <dbReference type="EMBL" id="KXK27563.1"/>
    </source>
</evidence>
<evidence type="ECO:0000313" key="2">
    <source>
        <dbReference type="Proteomes" id="UP000070457"/>
    </source>
</evidence>
<dbReference type="Proteomes" id="UP000070457">
    <property type="component" value="Unassembled WGS sequence"/>
</dbReference>
<dbReference type="PATRIC" id="fig|1617426.3.peg.8"/>
<dbReference type="EMBL" id="JYNZ01000001">
    <property type="protein sequence ID" value="KXK27563.1"/>
    <property type="molecule type" value="Genomic_DNA"/>
</dbReference>
<name>A0A136M0Z7_9BACT</name>
<comment type="caution">
    <text evidence="1">The sequence shown here is derived from an EMBL/GenBank/DDBJ whole genome shotgun (WGS) entry which is preliminary data.</text>
</comment>
<sequence length="163" mass="18603">MALTDGDKLFILETVSTVVSKAIEDNNAVIFEFMGKHFLTKEEGLTKEDAKNFATKDDLKNFATKDDLKNFATKDDLKNFATKDDLKNFATKDDLKNFATKHDLKGFATKDDFAELKSEINELKAMFIDLRHELDTEHAFRYQRLISLEARVQVLEAQKSGKS</sequence>
<reference evidence="1 2" key="1">
    <citation type="submission" date="2015-02" db="EMBL/GenBank/DDBJ databases">
        <title>Improved understanding of the partial-nitritation anammox process through 23 genomes representing the majority of the microbial community.</title>
        <authorList>
            <person name="Speth D.R."/>
            <person name="In T Zandt M."/>
            <person name="Guerrero Cruz S."/>
            <person name="Jetten M.S."/>
            <person name="Dutilh B.E."/>
        </authorList>
    </citation>
    <scope>NUCLEOTIDE SEQUENCE [LARGE SCALE GENOMIC DNA]</scope>
    <source>
        <strain evidence="1">OLB20</strain>
    </source>
</reference>
<dbReference type="AlphaFoldDB" id="A0A136M0Z7"/>
<dbReference type="STRING" id="1617426.TR69_WS6001000007"/>
<accession>A0A136M0Z7</accession>